<feature type="compositionally biased region" description="Pro residues" evidence="1">
    <location>
        <begin position="150"/>
        <end position="161"/>
    </location>
</feature>
<evidence type="ECO:0000313" key="4">
    <source>
        <dbReference type="Proteomes" id="UP001230426"/>
    </source>
</evidence>
<reference evidence="3 4" key="1">
    <citation type="submission" date="2023-07" db="EMBL/GenBank/DDBJ databases">
        <title>Sequencing the genomes of 1000 actinobacteria strains.</title>
        <authorList>
            <person name="Klenk H.-P."/>
        </authorList>
    </citation>
    <scope>NUCLEOTIDE SEQUENCE [LARGE SCALE GENOMIC DNA]</scope>
    <source>
        <strain evidence="3 4">DSM 44109</strain>
    </source>
</reference>
<feature type="compositionally biased region" description="Low complexity" evidence="1">
    <location>
        <begin position="131"/>
        <end position="149"/>
    </location>
</feature>
<keyword evidence="4" id="KW-1185">Reference proteome</keyword>
<dbReference type="Proteomes" id="UP001230426">
    <property type="component" value="Unassembled WGS sequence"/>
</dbReference>
<comment type="caution">
    <text evidence="3">The sequence shown here is derived from an EMBL/GenBank/DDBJ whole genome shotgun (WGS) entry which is preliminary data.</text>
</comment>
<accession>A0ABT9QZR3</accession>
<dbReference type="RefSeq" id="WP_306858493.1">
    <property type="nucleotide sequence ID" value="NZ_JAUSRB010000001.1"/>
</dbReference>
<feature type="compositionally biased region" description="Low complexity" evidence="1">
    <location>
        <begin position="164"/>
        <end position="180"/>
    </location>
</feature>
<evidence type="ECO:0008006" key="5">
    <source>
        <dbReference type="Google" id="ProtNLM"/>
    </source>
</evidence>
<feature type="signal peptide" evidence="2">
    <location>
        <begin position="1"/>
        <end position="22"/>
    </location>
</feature>
<protein>
    <recommendedName>
        <fullName evidence="5">Ig-like domain-containing protein</fullName>
    </recommendedName>
</protein>
<feature type="region of interest" description="Disordered" evidence="1">
    <location>
        <begin position="123"/>
        <end position="185"/>
    </location>
</feature>
<name>A0ABT9QZR3_9ACTN</name>
<evidence type="ECO:0000256" key="1">
    <source>
        <dbReference type="SAM" id="MobiDB-lite"/>
    </source>
</evidence>
<dbReference type="EMBL" id="JAUSRB010000001">
    <property type="protein sequence ID" value="MDP9862442.1"/>
    <property type="molecule type" value="Genomic_DNA"/>
</dbReference>
<organism evidence="3 4">
    <name type="scientific">Streptosporangium brasiliense</name>
    <dbReference type="NCBI Taxonomy" id="47480"/>
    <lineage>
        <taxon>Bacteria</taxon>
        <taxon>Bacillati</taxon>
        <taxon>Actinomycetota</taxon>
        <taxon>Actinomycetes</taxon>
        <taxon>Streptosporangiales</taxon>
        <taxon>Streptosporangiaceae</taxon>
        <taxon>Streptosporangium</taxon>
    </lineage>
</organism>
<sequence>MIAILAMGTAIGGVAVATPATAASGPVTVSAAKASPARYNGDCPVNVSFAAVVKGRPGTKIKYRWLRGDGAAGAVRTAVLTGRVTLWDRRTFTTDTRSWQALQVLGARGRTSKKVRFQVSCQGSVTVQPDPASTVRPTSSASPSPTRTPSVPPATPAPNGTPRPTASGTPTAPQATASATVTGINRGDYEGPCWTPFYWNTTGTLKVSRVPATVKYRWIDSNGWKSQEQTREFTQGGAAEVPVNYEERVAFDTRSGWRAIEILSPAGSVVSNKFPYAIKCTDATDATVTVTALRPNYRGPCPPADSDEGAADLPFSVRFEAEKKPAIVKFRRIWNGVPGPVEEVRLNEMHRSFTAHRPITEGGVVSLAIEVNGVRSEVATSTVTCEDGTPPTADAQVESVKVAKESLYLYYCGWNADYRQYLSGDITAKGPGRVPYRWVLDFGSYTRTSAVRTAFFHDQGPRTEHAVLGMQPTYNTSASVWLELFPGTPKAVKSNVGNYKVSCRL</sequence>
<keyword evidence="2" id="KW-0732">Signal</keyword>
<evidence type="ECO:0000256" key="2">
    <source>
        <dbReference type="SAM" id="SignalP"/>
    </source>
</evidence>
<evidence type="ECO:0000313" key="3">
    <source>
        <dbReference type="EMBL" id="MDP9862442.1"/>
    </source>
</evidence>
<feature type="chain" id="PRO_5046116768" description="Ig-like domain-containing protein" evidence="2">
    <location>
        <begin position="23"/>
        <end position="505"/>
    </location>
</feature>
<proteinExistence type="predicted"/>
<gene>
    <name evidence="3" type="ORF">J2S55_001701</name>
</gene>